<dbReference type="AlphaFoldDB" id="A0A5B3FY13"/>
<accession>A0A5B3FY13</accession>
<gene>
    <name evidence="1" type="ORF">F2Y13_13990</name>
</gene>
<dbReference type="Proteomes" id="UP000323567">
    <property type="component" value="Unassembled WGS sequence"/>
</dbReference>
<evidence type="ECO:0000313" key="1">
    <source>
        <dbReference type="EMBL" id="KAA2366116.1"/>
    </source>
</evidence>
<reference evidence="1 2" key="1">
    <citation type="journal article" date="2019" name="Nat. Med.">
        <title>A library of human gut bacterial isolates paired with longitudinal multiomics data enables mechanistic microbiome research.</title>
        <authorList>
            <person name="Poyet M."/>
            <person name="Groussin M."/>
            <person name="Gibbons S.M."/>
            <person name="Avila-Pacheco J."/>
            <person name="Jiang X."/>
            <person name="Kearney S.M."/>
            <person name="Perrotta A.R."/>
            <person name="Berdy B."/>
            <person name="Zhao S."/>
            <person name="Lieberman T.D."/>
            <person name="Swanson P.K."/>
            <person name="Smith M."/>
            <person name="Roesemann S."/>
            <person name="Alexander J.E."/>
            <person name="Rich S.A."/>
            <person name="Livny J."/>
            <person name="Vlamakis H."/>
            <person name="Clish C."/>
            <person name="Bullock K."/>
            <person name="Deik A."/>
            <person name="Scott J."/>
            <person name="Pierce K.A."/>
            <person name="Xavier R.J."/>
            <person name="Alm E.J."/>
        </authorList>
    </citation>
    <scope>NUCLEOTIDE SEQUENCE [LARGE SCALE GENOMIC DNA]</scope>
    <source>
        <strain evidence="1 2">BIOML-A2</strain>
    </source>
</reference>
<dbReference type="RefSeq" id="WP_149887840.1">
    <property type="nucleotide sequence ID" value="NZ_CAUATG010000020.1"/>
</dbReference>
<proteinExistence type="predicted"/>
<sequence>MRKLLFIVLAFTACLLFPEGGDGACIRQQAPSAAFSAGDMHTDEWQCERTYNSDLNHQPRVLREAESCPAQPSFRYGDRQVPAERAVVRGAASWGCGTGVAKLTAAFRTSDLSAGPHAVDYYVYRLRRLII</sequence>
<name>A0A5B3FY13_9BACT</name>
<organism evidence="1 2">
    <name type="scientific">Alistipes shahii</name>
    <dbReference type="NCBI Taxonomy" id="328814"/>
    <lineage>
        <taxon>Bacteria</taxon>
        <taxon>Pseudomonadati</taxon>
        <taxon>Bacteroidota</taxon>
        <taxon>Bacteroidia</taxon>
        <taxon>Bacteroidales</taxon>
        <taxon>Rikenellaceae</taxon>
        <taxon>Alistipes</taxon>
    </lineage>
</organism>
<comment type="caution">
    <text evidence="1">The sequence shown here is derived from an EMBL/GenBank/DDBJ whole genome shotgun (WGS) entry which is preliminary data.</text>
</comment>
<protein>
    <submittedName>
        <fullName evidence="1">Uncharacterized protein</fullName>
    </submittedName>
</protein>
<evidence type="ECO:0000313" key="2">
    <source>
        <dbReference type="Proteomes" id="UP000323567"/>
    </source>
</evidence>
<dbReference type="EMBL" id="VVXK01000028">
    <property type="protein sequence ID" value="KAA2366116.1"/>
    <property type="molecule type" value="Genomic_DNA"/>
</dbReference>